<dbReference type="EMBL" id="JARJCM010000307">
    <property type="protein sequence ID" value="KAJ7019091.1"/>
    <property type="molecule type" value="Genomic_DNA"/>
</dbReference>
<evidence type="ECO:0000313" key="1">
    <source>
        <dbReference type="EMBL" id="KAJ7019091.1"/>
    </source>
</evidence>
<feature type="non-terminal residue" evidence="1">
    <location>
        <position position="1"/>
    </location>
</feature>
<dbReference type="AlphaFoldDB" id="A0AAD6S2H3"/>
<proteinExistence type="predicted"/>
<sequence length="334" mass="36781">LECVKLGQKLSNCIRKLTNYRRFAFAVAESNIPRLKQFLSVGLRNGASPHKLMNMLADALEGNAPAPNACPSTDSRAINITLMTYILSGRKLLYALSHANGLPSLRTLRNHMAFTRIMPTIGTISLSDILHNIQEVVLKPHTAAERTTLHGVNLMVDEVALEERAVHFRHNNSVGGLCWRHSPLINLVFSTYDSTLALVKSLKETSVHFAKEMTVVAASCFGESGTYPILALPTCKHVKAADSCTIYEVVMDAWRTCGAVAKVGRIRRWSTDGDMICRVSGYEAFLSQKLSSTGTSRVIHGTLAGMVGLNLWTGPEDVTLNFNVKHIFKRKSPF</sequence>
<comment type="caution">
    <text evidence="1">The sequence shown here is derived from an EMBL/GenBank/DDBJ whole genome shotgun (WGS) entry which is preliminary data.</text>
</comment>
<protein>
    <submittedName>
        <fullName evidence="1">Uncharacterized protein</fullName>
    </submittedName>
</protein>
<name>A0AAD6S2H3_9AGAR</name>
<dbReference type="Proteomes" id="UP001218188">
    <property type="component" value="Unassembled WGS sequence"/>
</dbReference>
<reference evidence="1" key="1">
    <citation type="submission" date="2023-03" db="EMBL/GenBank/DDBJ databases">
        <title>Massive genome expansion in bonnet fungi (Mycena s.s.) driven by repeated elements and novel gene families across ecological guilds.</title>
        <authorList>
            <consortium name="Lawrence Berkeley National Laboratory"/>
            <person name="Harder C.B."/>
            <person name="Miyauchi S."/>
            <person name="Viragh M."/>
            <person name="Kuo A."/>
            <person name="Thoen E."/>
            <person name="Andreopoulos B."/>
            <person name="Lu D."/>
            <person name="Skrede I."/>
            <person name="Drula E."/>
            <person name="Henrissat B."/>
            <person name="Morin E."/>
            <person name="Kohler A."/>
            <person name="Barry K."/>
            <person name="LaButti K."/>
            <person name="Morin E."/>
            <person name="Salamov A."/>
            <person name="Lipzen A."/>
            <person name="Mereny Z."/>
            <person name="Hegedus B."/>
            <person name="Baldrian P."/>
            <person name="Stursova M."/>
            <person name="Weitz H."/>
            <person name="Taylor A."/>
            <person name="Grigoriev I.V."/>
            <person name="Nagy L.G."/>
            <person name="Martin F."/>
            <person name="Kauserud H."/>
        </authorList>
    </citation>
    <scope>NUCLEOTIDE SEQUENCE</scope>
    <source>
        <strain evidence="1">CBHHK200</strain>
    </source>
</reference>
<evidence type="ECO:0000313" key="2">
    <source>
        <dbReference type="Proteomes" id="UP001218188"/>
    </source>
</evidence>
<keyword evidence="2" id="KW-1185">Reference proteome</keyword>
<accession>A0AAD6S2H3</accession>
<gene>
    <name evidence="1" type="ORF">C8F04DRAFT_976165</name>
</gene>
<organism evidence="1 2">
    <name type="scientific">Mycena alexandri</name>
    <dbReference type="NCBI Taxonomy" id="1745969"/>
    <lineage>
        <taxon>Eukaryota</taxon>
        <taxon>Fungi</taxon>
        <taxon>Dikarya</taxon>
        <taxon>Basidiomycota</taxon>
        <taxon>Agaricomycotina</taxon>
        <taxon>Agaricomycetes</taxon>
        <taxon>Agaricomycetidae</taxon>
        <taxon>Agaricales</taxon>
        <taxon>Marasmiineae</taxon>
        <taxon>Mycenaceae</taxon>
        <taxon>Mycena</taxon>
    </lineage>
</organism>